<feature type="transmembrane region" description="Helical" evidence="1">
    <location>
        <begin position="60"/>
        <end position="93"/>
    </location>
</feature>
<gene>
    <name evidence="2" type="ORF">HGB44_03650</name>
</gene>
<dbReference type="AlphaFoldDB" id="A0A7X6RNQ1"/>
<keyword evidence="1" id="KW-0812">Transmembrane</keyword>
<reference evidence="2 3" key="1">
    <citation type="submission" date="2020-04" db="EMBL/GenBank/DDBJ databases">
        <title>MicrobeNet Type strains.</title>
        <authorList>
            <person name="Nicholson A.C."/>
        </authorList>
    </citation>
    <scope>NUCLEOTIDE SEQUENCE [LARGE SCALE GENOMIC DNA]</scope>
    <source>
        <strain evidence="2 3">ATCC 23612</strain>
    </source>
</reference>
<evidence type="ECO:0000313" key="2">
    <source>
        <dbReference type="EMBL" id="NKY96773.1"/>
    </source>
</evidence>
<dbReference type="RefSeq" id="WP_061081266.1">
    <property type="nucleotide sequence ID" value="NZ_JAAXPG010000002.1"/>
</dbReference>
<evidence type="ECO:0000313" key="3">
    <source>
        <dbReference type="Proteomes" id="UP000553209"/>
    </source>
</evidence>
<keyword evidence="1" id="KW-1133">Transmembrane helix</keyword>
<proteinExistence type="predicted"/>
<keyword evidence="1" id="KW-0472">Membrane</keyword>
<protein>
    <submittedName>
        <fullName evidence="2">Uncharacterized protein</fullName>
    </submittedName>
</protein>
<comment type="caution">
    <text evidence="2">The sequence shown here is derived from an EMBL/GenBank/DDBJ whole genome shotgun (WGS) entry which is preliminary data.</text>
</comment>
<evidence type="ECO:0000256" key="1">
    <source>
        <dbReference type="SAM" id="Phobius"/>
    </source>
</evidence>
<sequence>MLTVTAIAAGLAAFVALIWLVITDPDRADAWVWGLAVVAMVGDLVAAVRTNPHRAPNPRLAGLVWLASAITGVLLNLLASGAGGVAVIGYVVATNVLLTLPDAAGLWPGQDDRELSAPQ</sequence>
<accession>A0A7X6RNQ1</accession>
<keyword evidence="3" id="KW-1185">Reference proteome</keyword>
<dbReference type="EMBL" id="JAAXPG010000002">
    <property type="protein sequence ID" value="NKY96773.1"/>
    <property type="molecule type" value="Genomic_DNA"/>
</dbReference>
<dbReference type="Proteomes" id="UP000553209">
    <property type="component" value="Unassembled WGS sequence"/>
</dbReference>
<feature type="transmembrane region" description="Helical" evidence="1">
    <location>
        <begin position="30"/>
        <end position="48"/>
    </location>
</feature>
<organism evidence="2 3">
    <name type="scientific">Nocardiopsis alborubida</name>
    <dbReference type="NCBI Taxonomy" id="146802"/>
    <lineage>
        <taxon>Bacteria</taxon>
        <taxon>Bacillati</taxon>
        <taxon>Actinomycetota</taxon>
        <taxon>Actinomycetes</taxon>
        <taxon>Streptosporangiales</taxon>
        <taxon>Nocardiopsidaceae</taxon>
        <taxon>Nocardiopsis</taxon>
    </lineage>
</organism>
<name>A0A7X6RNQ1_9ACTN</name>